<organism evidence="2 3">
    <name type="scientific">Spartinivicinus marinus</name>
    <dbReference type="NCBI Taxonomy" id="2994442"/>
    <lineage>
        <taxon>Bacteria</taxon>
        <taxon>Pseudomonadati</taxon>
        <taxon>Pseudomonadota</taxon>
        <taxon>Gammaproteobacteria</taxon>
        <taxon>Oceanospirillales</taxon>
        <taxon>Zooshikellaceae</taxon>
        <taxon>Spartinivicinus</taxon>
    </lineage>
</organism>
<feature type="transmembrane region" description="Helical" evidence="1">
    <location>
        <begin position="6"/>
        <end position="25"/>
    </location>
</feature>
<reference evidence="2 3" key="1">
    <citation type="submission" date="2020-07" db="EMBL/GenBank/DDBJ databases">
        <title>Endozoicomonas sp. nov., isolated from sediment.</title>
        <authorList>
            <person name="Gu T."/>
        </authorList>
    </citation>
    <scope>NUCLEOTIDE SEQUENCE [LARGE SCALE GENOMIC DNA]</scope>
    <source>
        <strain evidence="2 3">SM1973</strain>
    </source>
</reference>
<dbReference type="AlphaFoldDB" id="A0A853IF75"/>
<dbReference type="Proteomes" id="UP000569732">
    <property type="component" value="Unassembled WGS sequence"/>
</dbReference>
<dbReference type="EMBL" id="JACCKB010000048">
    <property type="protein sequence ID" value="NYZ68694.1"/>
    <property type="molecule type" value="Genomic_DNA"/>
</dbReference>
<gene>
    <name evidence="2" type="ORF">H0A36_22000</name>
</gene>
<dbReference type="RefSeq" id="WP_180570695.1">
    <property type="nucleotide sequence ID" value="NZ_JACCKB010000048.1"/>
</dbReference>
<evidence type="ECO:0000313" key="3">
    <source>
        <dbReference type="Proteomes" id="UP000569732"/>
    </source>
</evidence>
<name>A0A853IF75_9GAMM</name>
<keyword evidence="1" id="KW-0472">Membrane</keyword>
<protein>
    <submittedName>
        <fullName evidence="2">Uncharacterized protein</fullName>
    </submittedName>
</protein>
<evidence type="ECO:0000313" key="2">
    <source>
        <dbReference type="EMBL" id="NYZ68694.1"/>
    </source>
</evidence>
<keyword evidence="3" id="KW-1185">Reference proteome</keyword>
<keyword evidence="1" id="KW-1133">Transmembrane helix</keyword>
<proteinExistence type="predicted"/>
<accession>A0A853IF75</accession>
<feature type="transmembrane region" description="Helical" evidence="1">
    <location>
        <begin position="62"/>
        <end position="84"/>
    </location>
</feature>
<feature type="transmembrane region" description="Helical" evidence="1">
    <location>
        <begin position="32"/>
        <end position="50"/>
    </location>
</feature>
<evidence type="ECO:0000256" key="1">
    <source>
        <dbReference type="SAM" id="Phobius"/>
    </source>
</evidence>
<sequence>METFLILLIVGCLMLFVIPICMTSWKRFWQVSLLFALPLVLIWGQRYYYTSQPEYTGSPGEVIGVMFFMLLSISLALGMFGRFIRWIIEIKLQELRVQKQL</sequence>
<comment type="caution">
    <text evidence="2">The sequence shown here is derived from an EMBL/GenBank/DDBJ whole genome shotgun (WGS) entry which is preliminary data.</text>
</comment>
<keyword evidence="1" id="KW-0812">Transmembrane</keyword>